<sequence length="194" mass="20520" precursor="true">MNVLKKYLRQSLLSALILGAANSACAANLLVNGSFESPGCAVSCVLDTPEKANFITGWTTFLSGAEYFNMAASIPYGVAADGAVIVDLANYIYQNGGGIQQNFATVVGAKYRLKFSAGNVIYGGRSGNGVIQVKVAGQTVNFNTPVATSSTVVWDVITYDFTATTPQTTLAFSNEQNPYSHYAFIDNVSVESIP</sequence>
<comment type="caution">
    <text evidence="3">The sequence shown here is derived from an EMBL/GenBank/DDBJ whole genome shotgun (WGS) entry which is preliminary data.</text>
</comment>
<keyword evidence="1" id="KW-0732">Signal</keyword>
<dbReference type="Pfam" id="PF04862">
    <property type="entry name" value="DUF642"/>
    <property type="match status" value="1"/>
</dbReference>
<dbReference type="AlphaFoldDB" id="A0A0N0E5P1"/>
<feature type="chain" id="PRO_5005847171" description="DUF642 domain-containing protein" evidence="1">
    <location>
        <begin position="27"/>
        <end position="194"/>
    </location>
</feature>
<evidence type="ECO:0000259" key="2">
    <source>
        <dbReference type="Pfam" id="PF04862"/>
    </source>
</evidence>
<reference evidence="3 4" key="1">
    <citation type="journal article" date="2015" name="PLoS ONE">
        <title>Rice-Infecting Pseudomonas Genomes Are Highly Accessorized and Harbor Multiple Putative Virulence Mechanisms to Cause Sheath Brown Rot.</title>
        <authorList>
            <person name="Quibod I.L."/>
            <person name="Grande G."/>
            <person name="Oreiro E.G."/>
            <person name="Borja F.N."/>
            <person name="Dossa G.S."/>
            <person name="Mauleon R."/>
            <person name="Cruz C.V."/>
            <person name="Oliva R."/>
        </authorList>
    </citation>
    <scope>NUCLEOTIDE SEQUENCE [LARGE SCALE GENOMIC DNA]</scope>
    <source>
        <strain evidence="3 4">IRRI 6609</strain>
    </source>
</reference>
<dbReference type="Proteomes" id="UP000037931">
    <property type="component" value="Unassembled WGS sequence"/>
</dbReference>
<name>A0A0N0E5P1_9PSED</name>
<dbReference type="InterPro" id="IPR008979">
    <property type="entry name" value="Galactose-bd-like_sf"/>
</dbReference>
<dbReference type="SUPFAM" id="SSF49785">
    <property type="entry name" value="Galactose-binding domain-like"/>
    <property type="match status" value="1"/>
</dbReference>
<organism evidence="3 4">
    <name type="scientific">Pseudomonas asplenii</name>
    <dbReference type="NCBI Taxonomy" id="53407"/>
    <lineage>
        <taxon>Bacteria</taxon>
        <taxon>Pseudomonadati</taxon>
        <taxon>Pseudomonadota</taxon>
        <taxon>Gammaproteobacteria</taxon>
        <taxon>Pseudomonadales</taxon>
        <taxon>Pseudomonadaceae</taxon>
        <taxon>Pseudomonas</taxon>
    </lineage>
</organism>
<feature type="signal peptide" evidence="1">
    <location>
        <begin position="1"/>
        <end position="26"/>
    </location>
</feature>
<dbReference type="PATRIC" id="fig|50340.43.peg.2467"/>
<evidence type="ECO:0000313" key="3">
    <source>
        <dbReference type="EMBL" id="KPA92719.1"/>
    </source>
</evidence>
<feature type="domain" description="DUF642" evidence="2">
    <location>
        <begin position="28"/>
        <end position="190"/>
    </location>
</feature>
<dbReference type="EMBL" id="JSYZ01000002">
    <property type="protein sequence ID" value="KPA92719.1"/>
    <property type="molecule type" value="Genomic_DNA"/>
</dbReference>
<dbReference type="STRING" id="50340.PF66_00457"/>
<dbReference type="InterPro" id="IPR006946">
    <property type="entry name" value="DGR2-like_dom"/>
</dbReference>
<gene>
    <name evidence="3" type="ORF">PF66_00457</name>
</gene>
<keyword evidence="4" id="KW-1185">Reference proteome</keyword>
<dbReference type="OrthoDB" id="6955061at2"/>
<evidence type="ECO:0000313" key="4">
    <source>
        <dbReference type="Proteomes" id="UP000037931"/>
    </source>
</evidence>
<dbReference type="Gene3D" id="2.60.120.260">
    <property type="entry name" value="Galactose-binding domain-like"/>
    <property type="match status" value="1"/>
</dbReference>
<dbReference type="RefSeq" id="WP_054061791.1">
    <property type="nucleotide sequence ID" value="NZ_JSYZ01000002.1"/>
</dbReference>
<evidence type="ECO:0000256" key="1">
    <source>
        <dbReference type="SAM" id="SignalP"/>
    </source>
</evidence>
<proteinExistence type="predicted"/>
<accession>A0A0N0E5P1</accession>
<protein>
    <recommendedName>
        <fullName evidence="2">DUF642 domain-containing protein</fullName>
    </recommendedName>
</protein>